<dbReference type="Pfam" id="PF00106">
    <property type="entry name" value="adh_short"/>
    <property type="match status" value="1"/>
</dbReference>
<dbReference type="InterPro" id="IPR002347">
    <property type="entry name" value="SDR_fam"/>
</dbReference>
<dbReference type="Proteomes" id="UP000179627">
    <property type="component" value="Unassembled WGS sequence"/>
</dbReference>
<dbReference type="GO" id="GO:0016020">
    <property type="term" value="C:membrane"/>
    <property type="evidence" value="ECO:0007669"/>
    <property type="project" value="TreeGrafter"/>
</dbReference>
<comment type="similarity">
    <text evidence="1 3">Belongs to the short-chain dehydrogenases/reductases (SDR) family.</text>
</comment>
<reference evidence="6" key="1">
    <citation type="submission" date="2016-07" db="EMBL/GenBank/DDBJ databases">
        <title>Sequence Frankia sp. strain CcI1.17.</title>
        <authorList>
            <person name="Ghodhbane-Gtari F."/>
            <person name="Swanson E."/>
            <person name="Gueddou A."/>
            <person name="Morris K."/>
            <person name="Hezbri K."/>
            <person name="Ktari A."/>
            <person name="Nouioui I."/>
            <person name="Abebe-Akele F."/>
            <person name="Simpson S."/>
            <person name="Thomas K."/>
            <person name="Gtari M."/>
            <person name="Tisa L.S."/>
            <person name="Hurst S."/>
        </authorList>
    </citation>
    <scope>NUCLEOTIDE SEQUENCE [LARGE SCALE GENOMIC DNA]</scope>
    <source>
        <strain evidence="6">Cc1.17</strain>
    </source>
</reference>
<keyword evidence="6" id="KW-1185">Reference proteome</keyword>
<organism evidence="5 6">
    <name type="scientific">Parafrankia colletiae</name>
    <dbReference type="NCBI Taxonomy" id="573497"/>
    <lineage>
        <taxon>Bacteria</taxon>
        <taxon>Bacillati</taxon>
        <taxon>Actinomycetota</taxon>
        <taxon>Actinomycetes</taxon>
        <taxon>Frankiales</taxon>
        <taxon>Frankiaceae</taxon>
        <taxon>Parafrankia</taxon>
    </lineage>
</organism>
<accession>A0A1S1RIM1</accession>
<dbReference type="AlphaFoldDB" id="A0A1S1RIM1"/>
<evidence type="ECO:0000256" key="2">
    <source>
        <dbReference type="ARBA" id="ARBA00023002"/>
    </source>
</evidence>
<feature type="domain" description="Ketoreductase" evidence="4">
    <location>
        <begin position="13"/>
        <end position="197"/>
    </location>
</feature>
<dbReference type="EMBL" id="MBLM01000003">
    <property type="protein sequence ID" value="OHV45986.1"/>
    <property type="molecule type" value="Genomic_DNA"/>
</dbReference>
<evidence type="ECO:0000256" key="1">
    <source>
        <dbReference type="ARBA" id="ARBA00006484"/>
    </source>
</evidence>
<evidence type="ECO:0000256" key="3">
    <source>
        <dbReference type="RuleBase" id="RU000363"/>
    </source>
</evidence>
<dbReference type="InterPro" id="IPR057326">
    <property type="entry name" value="KR_dom"/>
</dbReference>
<gene>
    <name evidence="5" type="ORF">CC117_08980</name>
</gene>
<dbReference type="PIRSF" id="PIRSF000126">
    <property type="entry name" value="11-beta-HSD1"/>
    <property type="match status" value="1"/>
</dbReference>
<dbReference type="CDD" id="cd05233">
    <property type="entry name" value="SDR_c"/>
    <property type="match status" value="1"/>
</dbReference>
<dbReference type="SMART" id="SM00822">
    <property type="entry name" value="PKS_KR"/>
    <property type="match status" value="1"/>
</dbReference>
<comment type="caution">
    <text evidence="5">The sequence shown here is derived from an EMBL/GenBank/DDBJ whole genome shotgun (WGS) entry which is preliminary data.</text>
</comment>
<dbReference type="OrthoDB" id="9810734at2"/>
<evidence type="ECO:0000313" key="5">
    <source>
        <dbReference type="EMBL" id="OHV45986.1"/>
    </source>
</evidence>
<proteinExistence type="inferred from homology"/>
<keyword evidence="2" id="KW-0560">Oxidoreductase</keyword>
<dbReference type="Gene3D" id="3.40.50.720">
    <property type="entry name" value="NAD(P)-binding Rossmann-like Domain"/>
    <property type="match status" value="1"/>
</dbReference>
<dbReference type="PANTHER" id="PTHR44196">
    <property type="entry name" value="DEHYDROGENASE/REDUCTASE SDR FAMILY MEMBER 7B"/>
    <property type="match status" value="1"/>
</dbReference>
<name>A0A1S1RIM1_9ACTN</name>
<evidence type="ECO:0000259" key="4">
    <source>
        <dbReference type="SMART" id="SM00822"/>
    </source>
</evidence>
<sequence>MRSWVIVSDFRRRTALVTGASSGIGAALAEALAARGADLVLTAPDEERLVLVADRLRALHGVAVETIAVDLAYEDSPDRLAEKVLAAGHEIDILVNCAGFGTRGRYDELAAERDHHEVMVNVVAVERLAHLFLPAMVERGRGTVINVSSTSGFQAVPYMAVYGASKAFVLSFSIALWAEYRSRGIRVLALCPGPTDTNFFDALGSRMNAGGRLRTTDEVVTSAFRALDNGQPYVIDGRLNYLTSNASRLLGRGLVAGITARVLGANGRG</sequence>
<evidence type="ECO:0000313" key="6">
    <source>
        <dbReference type="Proteomes" id="UP000179627"/>
    </source>
</evidence>
<dbReference type="SUPFAM" id="SSF51735">
    <property type="entry name" value="NAD(P)-binding Rossmann-fold domains"/>
    <property type="match status" value="1"/>
</dbReference>
<dbReference type="GO" id="GO:0016491">
    <property type="term" value="F:oxidoreductase activity"/>
    <property type="evidence" value="ECO:0007669"/>
    <property type="project" value="UniProtKB-KW"/>
</dbReference>
<dbReference type="PRINTS" id="PR00081">
    <property type="entry name" value="GDHRDH"/>
</dbReference>
<dbReference type="PANTHER" id="PTHR44196:SF2">
    <property type="entry name" value="SHORT-CHAIN DEHYDROGENASE-RELATED"/>
    <property type="match status" value="1"/>
</dbReference>
<dbReference type="PRINTS" id="PR00080">
    <property type="entry name" value="SDRFAMILY"/>
</dbReference>
<dbReference type="InterPro" id="IPR036291">
    <property type="entry name" value="NAD(P)-bd_dom_sf"/>
</dbReference>
<protein>
    <submittedName>
        <fullName evidence="5">Oxidoreductase</fullName>
    </submittedName>
</protein>